<accession>A0AAD6PRP9</accession>
<reference evidence="1 2" key="1">
    <citation type="journal article" date="2023" name="Mol. Ecol. Resour.">
        <title>Chromosome-level genome assembly of a triploid poplar Populus alba 'Berolinensis'.</title>
        <authorList>
            <person name="Chen S."/>
            <person name="Yu Y."/>
            <person name="Wang X."/>
            <person name="Wang S."/>
            <person name="Zhang T."/>
            <person name="Zhou Y."/>
            <person name="He R."/>
            <person name="Meng N."/>
            <person name="Wang Y."/>
            <person name="Liu W."/>
            <person name="Liu Z."/>
            <person name="Liu J."/>
            <person name="Guo Q."/>
            <person name="Huang H."/>
            <person name="Sederoff R.R."/>
            <person name="Wang G."/>
            <person name="Qu G."/>
            <person name="Chen S."/>
        </authorList>
    </citation>
    <scope>NUCLEOTIDE SEQUENCE [LARGE SCALE GENOMIC DNA]</scope>
    <source>
        <strain evidence="1">SC-2020</strain>
    </source>
</reference>
<dbReference type="EMBL" id="JAQIZT010000018">
    <property type="protein sequence ID" value="KAJ6957849.1"/>
    <property type="molecule type" value="Genomic_DNA"/>
</dbReference>
<evidence type="ECO:0000313" key="2">
    <source>
        <dbReference type="Proteomes" id="UP001164929"/>
    </source>
</evidence>
<organism evidence="1 2">
    <name type="scientific">Populus alba x Populus x berolinensis</name>
    <dbReference type="NCBI Taxonomy" id="444605"/>
    <lineage>
        <taxon>Eukaryota</taxon>
        <taxon>Viridiplantae</taxon>
        <taxon>Streptophyta</taxon>
        <taxon>Embryophyta</taxon>
        <taxon>Tracheophyta</taxon>
        <taxon>Spermatophyta</taxon>
        <taxon>Magnoliopsida</taxon>
        <taxon>eudicotyledons</taxon>
        <taxon>Gunneridae</taxon>
        <taxon>Pentapetalae</taxon>
        <taxon>rosids</taxon>
        <taxon>fabids</taxon>
        <taxon>Malpighiales</taxon>
        <taxon>Salicaceae</taxon>
        <taxon>Saliceae</taxon>
        <taxon>Populus</taxon>
    </lineage>
</organism>
<proteinExistence type="predicted"/>
<protein>
    <submittedName>
        <fullName evidence="1">Uncharacterized protein</fullName>
    </submittedName>
</protein>
<dbReference type="Proteomes" id="UP001164929">
    <property type="component" value="Chromosome 18"/>
</dbReference>
<sequence length="100" mass="11385">MFIEIGKKLELTTYKVVIEKGSKFRGDCAKTERTVETTCRWLLNQDTILTTTWPCLARFCSCNNKTPLSLLKITTAIELRRIDVAIAQRGSISEVDFELV</sequence>
<keyword evidence="2" id="KW-1185">Reference proteome</keyword>
<evidence type="ECO:0000313" key="1">
    <source>
        <dbReference type="EMBL" id="KAJ6957849.1"/>
    </source>
</evidence>
<gene>
    <name evidence="1" type="ORF">NC653_039737</name>
</gene>
<comment type="caution">
    <text evidence="1">The sequence shown here is derived from an EMBL/GenBank/DDBJ whole genome shotgun (WGS) entry which is preliminary data.</text>
</comment>
<name>A0AAD6PRP9_9ROSI</name>
<dbReference type="AlphaFoldDB" id="A0AAD6PRP9"/>